<dbReference type="GO" id="GO:0035556">
    <property type="term" value="P:intracellular signal transduction"/>
    <property type="evidence" value="ECO:0007669"/>
    <property type="project" value="TreeGrafter"/>
</dbReference>
<dbReference type="PROSITE" id="PS50011">
    <property type="entry name" value="PROTEIN_KINASE_DOM"/>
    <property type="match status" value="1"/>
</dbReference>
<dbReference type="Gene3D" id="1.10.510.10">
    <property type="entry name" value="Transferase(Phosphotransferase) domain 1"/>
    <property type="match status" value="1"/>
</dbReference>
<proteinExistence type="predicted"/>
<dbReference type="GO" id="GO:0005524">
    <property type="term" value="F:ATP binding"/>
    <property type="evidence" value="ECO:0007669"/>
    <property type="project" value="UniProtKB-KW"/>
</dbReference>
<dbReference type="InterPro" id="IPR011009">
    <property type="entry name" value="Kinase-like_dom_sf"/>
</dbReference>
<dbReference type="SUPFAM" id="SSF56112">
    <property type="entry name" value="Protein kinase-like (PK-like)"/>
    <property type="match status" value="1"/>
</dbReference>
<dbReference type="EMBL" id="JAXIOK010000019">
    <property type="protein sequence ID" value="KAK4747796.1"/>
    <property type="molecule type" value="Genomic_DNA"/>
</dbReference>
<comment type="caution">
    <text evidence="4">The sequence shown here is derived from an EMBL/GenBank/DDBJ whole genome shotgun (WGS) entry which is preliminary data.</text>
</comment>
<evidence type="ECO:0000256" key="1">
    <source>
        <dbReference type="ARBA" id="ARBA00022741"/>
    </source>
</evidence>
<dbReference type="AlphaFoldDB" id="A0AAN7GNK2"/>
<name>A0AAN7GNK2_9MYRT</name>
<gene>
    <name evidence="4" type="ORF">SAY87_014382</name>
</gene>
<dbReference type="GO" id="GO:0005737">
    <property type="term" value="C:cytoplasm"/>
    <property type="evidence" value="ECO:0007669"/>
    <property type="project" value="TreeGrafter"/>
</dbReference>
<protein>
    <recommendedName>
        <fullName evidence="3">Protein kinase domain-containing protein</fullName>
    </recommendedName>
</protein>
<dbReference type="PANTHER" id="PTHR24346:SF92">
    <property type="entry name" value="SNF1-RELATED PROTEIN KINASE 2.6"/>
    <property type="match status" value="1"/>
</dbReference>
<dbReference type="Proteomes" id="UP001345219">
    <property type="component" value="Chromosome 12"/>
</dbReference>
<dbReference type="GO" id="GO:0004674">
    <property type="term" value="F:protein serine/threonine kinase activity"/>
    <property type="evidence" value="ECO:0007669"/>
    <property type="project" value="TreeGrafter"/>
</dbReference>
<evidence type="ECO:0000259" key="3">
    <source>
        <dbReference type="PROSITE" id="PS50011"/>
    </source>
</evidence>
<dbReference type="InterPro" id="IPR000719">
    <property type="entry name" value="Prot_kinase_dom"/>
</dbReference>
<keyword evidence="5" id="KW-1185">Reference proteome</keyword>
<keyword evidence="2" id="KW-0067">ATP-binding</keyword>
<reference evidence="4 5" key="1">
    <citation type="journal article" date="2023" name="Hortic Res">
        <title>Pangenome of water caltrop reveals structural variations and asymmetric subgenome divergence after allopolyploidization.</title>
        <authorList>
            <person name="Zhang X."/>
            <person name="Chen Y."/>
            <person name="Wang L."/>
            <person name="Yuan Y."/>
            <person name="Fang M."/>
            <person name="Shi L."/>
            <person name="Lu R."/>
            <person name="Comes H.P."/>
            <person name="Ma Y."/>
            <person name="Chen Y."/>
            <person name="Huang G."/>
            <person name="Zhou Y."/>
            <person name="Zheng Z."/>
            <person name="Qiu Y."/>
        </authorList>
    </citation>
    <scope>NUCLEOTIDE SEQUENCE [LARGE SCALE GENOMIC DNA]</scope>
    <source>
        <tissue evidence="4">Roots</tissue>
    </source>
</reference>
<keyword evidence="1" id="KW-0547">Nucleotide-binding</keyword>
<organism evidence="4 5">
    <name type="scientific">Trapa incisa</name>
    <dbReference type="NCBI Taxonomy" id="236973"/>
    <lineage>
        <taxon>Eukaryota</taxon>
        <taxon>Viridiplantae</taxon>
        <taxon>Streptophyta</taxon>
        <taxon>Embryophyta</taxon>
        <taxon>Tracheophyta</taxon>
        <taxon>Spermatophyta</taxon>
        <taxon>Magnoliopsida</taxon>
        <taxon>eudicotyledons</taxon>
        <taxon>Gunneridae</taxon>
        <taxon>Pentapetalae</taxon>
        <taxon>rosids</taxon>
        <taxon>malvids</taxon>
        <taxon>Myrtales</taxon>
        <taxon>Lythraceae</taxon>
        <taxon>Trapa</taxon>
    </lineage>
</organism>
<sequence length="123" mass="13823">MEVKLLVSRFAILVTPSPQYCIIHSQSLLLEPAPEVLLKREYDGKVADVWSCGVTLYIMLVGAYSFEDPNEPKNFWRTIQRVLNVQYSIPDYVHVSPECGHLISRIFEAGPAKGSRPSLSMIG</sequence>
<feature type="domain" description="Protein kinase" evidence="3">
    <location>
        <begin position="1"/>
        <end position="123"/>
    </location>
</feature>
<evidence type="ECO:0000313" key="5">
    <source>
        <dbReference type="Proteomes" id="UP001345219"/>
    </source>
</evidence>
<dbReference type="PANTHER" id="PTHR24346">
    <property type="entry name" value="MAP/MICROTUBULE AFFINITY-REGULATING KINASE"/>
    <property type="match status" value="1"/>
</dbReference>
<evidence type="ECO:0000313" key="4">
    <source>
        <dbReference type="EMBL" id="KAK4747796.1"/>
    </source>
</evidence>
<evidence type="ECO:0000256" key="2">
    <source>
        <dbReference type="ARBA" id="ARBA00022840"/>
    </source>
</evidence>
<dbReference type="Pfam" id="PF00069">
    <property type="entry name" value="Pkinase"/>
    <property type="match status" value="1"/>
</dbReference>
<accession>A0AAN7GNK2</accession>